<gene>
    <name evidence="1" type="ORF">LCGC14_1567130</name>
</gene>
<name>A0A0F9LLA9_9ZZZZ</name>
<dbReference type="EMBL" id="LAZR01012171">
    <property type="protein sequence ID" value="KKM28195.1"/>
    <property type="molecule type" value="Genomic_DNA"/>
</dbReference>
<comment type="caution">
    <text evidence="1">The sequence shown here is derived from an EMBL/GenBank/DDBJ whole genome shotgun (WGS) entry which is preliminary data.</text>
</comment>
<protein>
    <submittedName>
        <fullName evidence="1">Uncharacterized protein</fullName>
    </submittedName>
</protein>
<organism evidence="1">
    <name type="scientific">marine sediment metagenome</name>
    <dbReference type="NCBI Taxonomy" id="412755"/>
    <lineage>
        <taxon>unclassified sequences</taxon>
        <taxon>metagenomes</taxon>
        <taxon>ecological metagenomes</taxon>
    </lineage>
</organism>
<sequence length="110" mass="11680">MATFDNTLFENTNMTLKVVNLRNTLTKALVTGATVTVRVLDSAGVVVVGTTDPIPVVEQAAPQKGLYHAPLDDTASLATGATGTLEYVADAGAGFHREWVETYIVKDELT</sequence>
<proteinExistence type="predicted"/>
<reference evidence="1" key="1">
    <citation type="journal article" date="2015" name="Nature">
        <title>Complex archaea that bridge the gap between prokaryotes and eukaryotes.</title>
        <authorList>
            <person name="Spang A."/>
            <person name="Saw J.H."/>
            <person name="Jorgensen S.L."/>
            <person name="Zaremba-Niedzwiedzka K."/>
            <person name="Martijn J."/>
            <person name="Lind A.E."/>
            <person name="van Eijk R."/>
            <person name="Schleper C."/>
            <person name="Guy L."/>
            <person name="Ettema T.J."/>
        </authorList>
    </citation>
    <scope>NUCLEOTIDE SEQUENCE</scope>
</reference>
<dbReference type="AlphaFoldDB" id="A0A0F9LLA9"/>
<accession>A0A0F9LLA9</accession>
<evidence type="ECO:0000313" key="1">
    <source>
        <dbReference type="EMBL" id="KKM28195.1"/>
    </source>
</evidence>